<keyword evidence="7" id="KW-0963">Cytoplasm</keyword>
<evidence type="ECO:0000256" key="5">
    <source>
        <dbReference type="ARBA" id="ARBA00020261"/>
    </source>
</evidence>
<evidence type="ECO:0000256" key="3">
    <source>
        <dbReference type="ARBA" id="ARBA00004629"/>
    </source>
</evidence>
<keyword evidence="13" id="KW-0539">Nucleus</keyword>
<evidence type="ECO:0000256" key="15">
    <source>
        <dbReference type="ARBA" id="ARBA00023328"/>
    </source>
</evidence>
<comment type="similarity">
    <text evidence="4">Belongs to the DASH complex DAD1 family.</text>
</comment>
<protein>
    <recommendedName>
        <fullName evidence="5">DASH complex subunit DAD1</fullName>
    </recommendedName>
    <alternativeName>
        <fullName evidence="16">Outer kinetochore protein DAD1</fullName>
    </alternativeName>
</protein>
<evidence type="ECO:0000256" key="10">
    <source>
        <dbReference type="ARBA" id="ARBA00022776"/>
    </source>
</evidence>
<accession>A0A6A6FV98</accession>
<evidence type="ECO:0000256" key="1">
    <source>
        <dbReference type="ARBA" id="ARBA00004123"/>
    </source>
</evidence>
<dbReference type="EMBL" id="ML992663">
    <property type="protein sequence ID" value="KAF2217301.1"/>
    <property type="molecule type" value="Genomic_DNA"/>
</dbReference>
<reference evidence="18" key="1">
    <citation type="journal article" date="2020" name="Stud. Mycol.">
        <title>101 Dothideomycetes genomes: a test case for predicting lifestyles and emergence of pathogens.</title>
        <authorList>
            <person name="Haridas S."/>
            <person name="Albert R."/>
            <person name="Binder M."/>
            <person name="Bloem J."/>
            <person name="Labutti K."/>
            <person name="Salamov A."/>
            <person name="Andreopoulos B."/>
            <person name="Baker S."/>
            <person name="Barry K."/>
            <person name="Bills G."/>
            <person name="Bluhm B."/>
            <person name="Cannon C."/>
            <person name="Castanera R."/>
            <person name="Culley D."/>
            <person name="Daum C."/>
            <person name="Ezra D."/>
            <person name="Gonzalez J."/>
            <person name="Henrissat B."/>
            <person name="Kuo A."/>
            <person name="Liang C."/>
            <person name="Lipzen A."/>
            <person name="Lutzoni F."/>
            <person name="Magnuson J."/>
            <person name="Mondo S."/>
            <person name="Nolan M."/>
            <person name="Ohm R."/>
            <person name="Pangilinan J."/>
            <person name="Park H.-J."/>
            <person name="Ramirez L."/>
            <person name="Alfaro M."/>
            <person name="Sun H."/>
            <person name="Tritt A."/>
            <person name="Yoshinaga Y."/>
            <person name="Zwiers L.-H."/>
            <person name="Turgeon B."/>
            <person name="Goodwin S."/>
            <person name="Spatafora J."/>
            <person name="Crous P."/>
            <person name="Grigoriev I."/>
        </authorList>
    </citation>
    <scope>NUCLEOTIDE SEQUENCE</scope>
    <source>
        <strain evidence="18">SCOH1-5</strain>
    </source>
</reference>
<gene>
    <name evidence="18" type="ORF">CERZMDRAFT_32650</name>
</gene>
<dbReference type="InterPro" id="IPR013958">
    <property type="entry name" value="DASH_Dad1"/>
</dbReference>
<keyword evidence="9" id="KW-0493">Microtubule</keyword>
<dbReference type="Proteomes" id="UP000799539">
    <property type="component" value="Unassembled WGS sequence"/>
</dbReference>
<name>A0A6A6FV98_9PEZI</name>
<dbReference type="GO" id="GO:0051301">
    <property type="term" value="P:cell division"/>
    <property type="evidence" value="ECO:0007669"/>
    <property type="project" value="UniProtKB-KW"/>
</dbReference>
<dbReference type="GO" id="GO:0072686">
    <property type="term" value="C:mitotic spindle"/>
    <property type="evidence" value="ECO:0007669"/>
    <property type="project" value="InterPro"/>
</dbReference>
<evidence type="ECO:0000256" key="7">
    <source>
        <dbReference type="ARBA" id="ARBA00022490"/>
    </source>
</evidence>
<evidence type="ECO:0000256" key="8">
    <source>
        <dbReference type="ARBA" id="ARBA00022618"/>
    </source>
</evidence>
<evidence type="ECO:0000256" key="13">
    <source>
        <dbReference type="ARBA" id="ARBA00023242"/>
    </source>
</evidence>
<evidence type="ECO:0000256" key="16">
    <source>
        <dbReference type="ARBA" id="ARBA00030566"/>
    </source>
</evidence>
<feature type="region of interest" description="Disordered" evidence="17">
    <location>
        <begin position="82"/>
        <end position="104"/>
    </location>
</feature>
<evidence type="ECO:0000256" key="12">
    <source>
        <dbReference type="ARBA" id="ARBA00023212"/>
    </source>
</evidence>
<keyword evidence="8" id="KW-0132">Cell division</keyword>
<keyword evidence="6" id="KW-0158">Chromosome</keyword>
<evidence type="ECO:0000256" key="14">
    <source>
        <dbReference type="ARBA" id="ARBA00023306"/>
    </source>
</evidence>
<proteinExistence type="inferred from homology"/>
<sequence>MSTTTHNASSIEGRAFFEQQRTLLVQDIAAQSMEQVLQNINKLNRSLEGVIAVGNEFSQVEGLWSQFENVMGAKPAAAAAAAAAGGGAETEETSKQENAGKEGA</sequence>
<evidence type="ECO:0000256" key="11">
    <source>
        <dbReference type="ARBA" id="ARBA00022838"/>
    </source>
</evidence>
<dbReference type="PANTHER" id="PTHR28025:SF1">
    <property type="entry name" value="DASH COMPLEX SUBUNIT DAD1"/>
    <property type="match status" value="1"/>
</dbReference>
<dbReference type="GO" id="GO:0044732">
    <property type="term" value="C:mitotic spindle pole body"/>
    <property type="evidence" value="ECO:0007669"/>
    <property type="project" value="TreeGrafter"/>
</dbReference>
<dbReference type="GO" id="GO:0005876">
    <property type="term" value="C:spindle microtubule"/>
    <property type="evidence" value="ECO:0007669"/>
    <property type="project" value="TreeGrafter"/>
</dbReference>
<organism evidence="18 19">
    <name type="scientific">Cercospora zeae-maydis SCOH1-5</name>
    <dbReference type="NCBI Taxonomy" id="717836"/>
    <lineage>
        <taxon>Eukaryota</taxon>
        <taxon>Fungi</taxon>
        <taxon>Dikarya</taxon>
        <taxon>Ascomycota</taxon>
        <taxon>Pezizomycotina</taxon>
        <taxon>Dothideomycetes</taxon>
        <taxon>Dothideomycetidae</taxon>
        <taxon>Mycosphaerellales</taxon>
        <taxon>Mycosphaerellaceae</taxon>
        <taxon>Cercospora</taxon>
    </lineage>
</organism>
<evidence type="ECO:0000256" key="9">
    <source>
        <dbReference type="ARBA" id="ARBA00022701"/>
    </source>
</evidence>
<evidence type="ECO:0000313" key="18">
    <source>
        <dbReference type="EMBL" id="KAF2217301.1"/>
    </source>
</evidence>
<evidence type="ECO:0000256" key="17">
    <source>
        <dbReference type="SAM" id="MobiDB-lite"/>
    </source>
</evidence>
<comment type="subcellular location">
    <subcellularLocation>
        <location evidence="3">Chromosome</location>
        <location evidence="3">Centromere</location>
        <location evidence="3">Kinetochore</location>
    </subcellularLocation>
    <subcellularLocation>
        <location evidence="2">Cytoplasm</location>
        <location evidence="2">Cytoskeleton</location>
        <location evidence="2">Spindle</location>
    </subcellularLocation>
    <subcellularLocation>
        <location evidence="1">Nucleus</location>
    </subcellularLocation>
</comment>
<keyword evidence="15" id="KW-0137">Centromere</keyword>
<evidence type="ECO:0000256" key="4">
    <source>
        <dbReference type="ARBA" id="ARBA00010146"/>
    </source>
</evidence>
<keyword evidence="19" id="KW-1185">Reference proteome</keyword>
<keyword evidence="10" id="KW-0498">Mitosis</keyword>
<dbReference type="Pfam" id="PF08649">
    <property type="entry name" value="DASH_Dad1"/>
    <property type="match status" value="1"/>
</dbReference>
<dbReference type="AlphaFoldDB" id="A0A6A6FV98"/>
<dbReference type="PANTHER" id="PTHR28025">
    <property type="entry name" value="DASH COMPLEX SUBUNIT DAD1"/>
    <property type="match status" value="1"/>
</dbReference>
<keyword evidence="12" id="KW-0206">Cytoskeleton</keyword>
<evidence type="ECO:0000313" key="19">
    <source>
        <dbReference type="Proteomes" id="UP000799539"/>
    </source>
</evidence>
<evidence type="ECO:0000256" key="2">
    <source>
        <dbReference type="ARBA" id="ARBA00004186"/>
    </source>
</evidence>
<dbReference type="OrthoDB" id="5566853at2759"/>
<keyword evidence="14" id="KW-0131">Cell cycle</keyword>
<feature type="compositionally biased region" description="Basic and acidic residues" evidence="17">
    <location>
        <begin position="92"/>
        <end position="104"/>
    </location>
</feature>
<dbReference type="GO" id="GO:0051010">
    <property type="term" value="F:microtubule plus-end binding"/>
    <property type="evidence" value="ECO:0007669"/>
    <property type="project" value="TreeGrafter"/>
</dbReference>
<keyword evidence="11" id="KW-0995">Kinetochore</keyword>
<evidence type="ECO:0000256" key="6">
    <source>
        <dbReference type="ARBA" id="ARBA00022454"/>
    </source>
</evidence>
<dbReference type="GO" id="GO:0042729">
    <property type="term" value="C:DASH complex"/>
    <property type="evidence" value="ECO:0007669"/>
    <property type="project" value="InterPro"/>
</dbReference>